<reference evidence="1 2" key="1">
    <citation type="submission" date="2023-02" db="EMBL/GenBank/DDBJ databases">
        <title>LHISI_Scaffold_Assembly.</title>
        <authorList>
            <person name="Stuart O.P."/>
            <person name="Cleave R."/>
            <person name="Magrath M.J.L."/>
            <person name="Mikheyev A.S."/>
        </authorList>
    </citation>
    <scope>NUCLEOTIDE SEQUENCE [LARGE SCALE GENOMIC DNA]</scope>
    <source>
        <strain evidence="1">Daus_M_001</strain>
        <tissue evidence="1">Leg muscle</tissue>
    </source>
</reference>
<dbReference type="EMBL" id="JARBHB010000011">
    <property type="protein sequence ID" value="KAJ8872151.1"/>
    <property type="molecule type" value="Genomic_DNA"/>
</dbReference>
<evidence type="ECO:0000313" key="1">
    <source>
        <dbReference type="EMBL" id="KAJ8872151.1"/>
    </source>
</evidence>
<protein>
    <submittedName>
        <fullName evidence="1">Uncharacterized protein</fullName>
    </submittedName>
</protein>
<gene>
    <name evidence="1" type="ORF">PR048_025753</name>
</gene>
<comment type="caution">
    <text evidence="1">The sequence shown here is derived from an EMBL/GenBank/DDBJ whole genome shotgun (WGS) entry which is preliminary data.</text>
</comment>
<dbReference type="Proteomes" id="UP001159363">
    <property type="component" value="Chromosome 10"/>
</dbReference>
<evidence type="ECO:0000313" key="2">
    <source>
        <dbReference type="Proteomes" id="UP001159363"/>
    </source>
</evidence>
<proteinExistence type="predicted"/>
<organism evidence="1 2">
    <name type="scientific">Dryococelus australis</name>
    <dbReference type="NCBI Taxonomy" id="614101"/>
    <lineage>
        <taxon>Eukaryota</taxon>
        <taxon>Metazoa</taxon>
        <taxon>Ecdysozoa</taxon>
        <taxon>Arthropoda</taxon>
        <taxon>Hexapoda</taxon>
        <taxon>Insecta</taxon>
        <taxon>Pterygota</taxon>
        <taxon>Neoptera</taxon>
        <taxon>Polyneoptera</taxon>
        <taxon>Phasmatodea</taxon>
        <taxon>Verophasmatodea</taxon>
        <taxon>Anareolatae</taxon>
        <taxon>Phasmatidae</taxon>
        <taxon>Eurycanthinae</taxon>
        <taxon>Dryococelus</taxon>
    </lineage>
</organism>
<name>A0ABQ9GJB8_9NEOP</name>
<sequence length="321" mass="36060">MKEWGKCDIPEKNPPTNGIVRHNSHLQKSENTSTWRRNVVEVPAMWTNPLSDWLCEDMWESTLCLIGCCTLGKVPIGRYADWRYADWRTEFRHFSDLMSLRRKPLEAVHLDPCCRRLRLLARVASGGPQYTPLLGLPERQPLAHVLTASLTVIQPEDTEHFIQIADGAALGERLARSPPIKANLGIVPDDAVGRRVFLGISRFPRSFIPTPLHTNFKTALKTVLLTAGKISSLTLIANFVTCASITSEAPAMLVGRQPTLQPCKAGHKGHEAQENEYIMQVFFHATVRSGIDRGRHLDRHAVLALRRYSYNSCVFSTQGIF</sequence>
<accession>A0ABQ9GJB8</accession>
<keyword evidence="2" id="KW-1185">Reference proteome</keyword>